<name>A0AAN9J802_CLITE</name>
<evidence type="ECO:0000313" key="2">
    <source>
        <dbReference type="EMBL" id="KAK7293384.1"/>
    </source>
</evidence>
<protein>
    <submittedName>
        <fullName evidence="2">Uncharacterized protein</fullName>
    </submittedName>
</protein>
<gene>
    <name evidence="2" type="ORF">RJT34_16249</name>
</gene>
<organism evidence="2 3">
    <name type="scientific">Clitoria ternatea</name>
    <name type="common">Butterfly pea</name>
    <dbReference type="NCBI Taxonomy" id="43366"/>
    <lineage>
        <taxon>Eukaryota</taxon>
        <taxon>Viridiplantae</taxon>
        <taxon>Streptophyta</taxon>
        <taxon>Embryophyta</taxon>
        <taxon>Tracheophyta</taxon>
        <taxon>Spermatophyta</taxon>
        <taxon>Magnoliopsida</taxon>
        <taxon>eudicotyledons</taxon>
        <taxon>Gunneridae</taxon>
        <taxon>Pentapetalae</taxon>
        <taxon>rosids</taxon>
        <taxon>fabids</taxon>
        <taxon>Fabales</taxon>
        <taxon>Fabaceae</taxon>
        <taxon>Papilionoideae</taxon>
        <taxon>50 kb inversion clade</taxon>
        <taxon>NPAAA clade</taxon>
        <taxon>indigoferoid/millettioid clade</taxon>
        <taxon>Phaseoleae</taxon>
        <taxon>Clitoria</taxon>
    </lineage>
</organism>
<dbReference type="AlphaFoldDB" id="A0AAN9J802"/>
<evidence type="ECO:0000256" key="1">
    <source>
        <dbReference type="SAM" id="MobiDB-lite"/>
    </source>
</evidence>
<proteinExistence type="predicted"/>
<comment type="caution">
    <text evidence="2">The sequence shown here is derived from an EMBL/GenBank/DDBJ whole genome shotgun (WGS) entry which is preliminary data.</text>
</comment>
<accession>A0AAN9J802</accession>
<dbReference type="EMBL" id="JAYKXN010000004">
    <property type="protein sequence ID" value="KAK7293384.1"/>
    <property type="molecule type" value="Genomic_DNA"/>
</dbReference>
<evidence type="ECO:0000313" key="3">
    <source>
        <dbReference type="Proteomes" id="UP001359559"/>
    </source>
</evidence>
<feature type="compositionally biased region" description="Polar residues" evidence="1">
    <location>
        <begin position="1"/>
        <end position="14"/>
    </location>
</feature>
<feature type="region of interest" description="Disordered" evidence="1">
    <location>
        <begin position="1"/>
        <end position="47"/>
    </location>
</feature>
<reference evidence="2 3" key="1">
    <citation type="submission" date="2024-01" db="EMBL/GenBank/DDBJ databases">
        <title>The genomes of 5 underutilized Papilionoideae crops provide insights into root nodulation and disease resistance.</title>
        <authorList>
            <person name="Yuan L."/>
        </authorList>
    </citation>
    <scope>NUCLEOTIDE SEQUENCE [LARGE SCALE GENOMIC DNA]</scope>
    <source>
        <strain evidence="2">LY-2023</strain>
        <tissue evidence="2">Leaf</tissue>
    </source>
</reference>
<dbReference type="Proteomes" id="UP001359559">
    <property type="component" value="Unassembled WGS sequence"/>
</dbReference>
<feature type="compositionally biased region" description="Polar residues" evidence="1">
    <location>
        <begin position="21"/>
        <end position="46"/>
    </location>
</feature>
<keyword evidence="3" id="KW-1185">Reference proteome</keyword>
<sequence length="183" mass="20394">MSQKQILAQSTSIQVEDIDVSNPTTNDDSFTQTQSGSNESNQSNDYVSGGKRQNWLVQLINAEGMLREDTLKARDVWLLELGDKVVVPWDGAQPTGTPTSSLLTHFLGLLVRGGKYFPISFKTWKKVPLNFKDEAWQNVIKKKAQDTCEQNAQNHAKLTIPHTGGSKKLKKRVVGLQLRQGSK</sequence>